<sequence>MNYSIKEIADKVGVSKTAVNKKITNLGLQTKLAKNGNRFELDEETANIVIQSFNNKNENNETKTEFANLNENSLQEVVAILREQLVVKDKQIADLQADKEQLRADKEELQYSLQQAQALHAGTIQKQLEGVLSEEQQITSIEEKSHWWQFWKK</sequence>
<organism evidence="2">
    <name type="scientific">uncultured prokaryote</name>
    <dbReference type="NCBI Taxonomy" id="198431"/>
    <lineage>
        <taxon>unclassified sequences</taxon>
        <taxon>environmental samples</taxon>
    </lineage>
</organism>
<geneLocation type="plasmid" evidence="2">
    <name>pRGFK1011</name>
</geneLocation>
<reference evidence="2" key="2">
    <citation type="submission" date="2015-07" db="EMBL/GenBank/DDBJ databases">
        <title>Plasmids, circular viruses and viroids from rat gut.</title>
        <authorList>
            <person name="Jorgensen T.J."/>
            <person name="Hansen M.A."/>
            <person name="Xu Z."/>
            <person name="Tabak M.A."/>
            <person name="Sorensen S.J."/>
            <person name="Hansen L.H."/>
        </authorList>
    </citation>
    <scope>NUCLEOTIDE SEQUENCE</scope>
    <source>
        <plasmid evidence="2">pRGFK1011</plasmid>
    </source>
</reference>
<dbReference type="EMBL" id="LN853599">
    <property type="protein sequence ID" value="CRY96238.1"/>
    <property type="molecule type" value="Genomic_DNA"/>
</dbReference>
<protein>
    <recommendedName>
        <fullName evidence="3">DUF536 domain-containing protein</fullName>
    </recommendedName>
</protein>
<reference evidence="2" key="1">
    <citation type="submission" date="2015-06" db="EMBL/GenBank/DDBJ databases">
        <authorList>
            <person name="Joergensen T."/>
        </authorList>
    </citation>
    <scope>NUCLEOTIDE SEQUENCE</scope>
    <source>
        <plasmid evidence="2">pRGFK1011</plasmid>
    </source>
</reference>
<evidence type="ECO:0008006" key="3">
    <source>
        <dbReference type="Google" id="ProtNLM"/>
    </source>
</evidence>
<name>A0A0H5Q2W8_9ZZZZ</name>
<dbReference type="AlphaFoldDB" id="A0A0H5Q2W8"/>
<proteinExistence type="predicted"/>
<keyword evidence="2" id="KW-0614">Plasmid</keyword>
<evidence type="ECO:0000256" key="1">
    <source>
        <dbReference type="SAM" id="Coils"/>
    </source>
</evidence>
<evidence type="ECO:0000313" key="2">
    <source>
        <dbReference type="EMBL" id="CRY96238.1"/>
    </source>
</evidence>
<keyword evidence="1" id="KW-0175">Coiled coil</keyword>
<accession>A0A0H5Q2W8</accession>
<feature type="coiled-coil region" evidence="1">
    <location>
        <begin position="78"/>
        <end position="119"/>
    </location>
</feature>